<dbReference type="InterPro" id="IPR010982">
    <property type="entry name" value="Lambda_DNA-bd_dom_sf"/>
</dbReference>
<dbReference type="SUPFAM" id="SSF47413">
    <property type="entry name" value="lambda repressor-like DNA-binding domains"/>
    <property type="match status" value="1"/>
</dbReference>
<comment type="caution">
    <text evidence="2">The sequence shown here is derived from an EMBL/GenBank/DDBJ whole genome shotgun (WGS) entry which is preliminary data.</text>
</comment>
<feature type="domain" description="HTH cro/C1-type" evidence="1">
    <location>
        <begin position="23"/>
        <end position="76"/>
    </location>
</feature>
<gene>
    <name evidence="2" type="ORF">Clow_00162</name>
</gene>
<evidence type="ECO:0000313" key="3">
    <source>
        <dbReference type="Proteomes" id="UP000050488"/>
    </source>
</evidence>
<keyword evidence="3" id="KW-1185">Reference proteome</keyword>
<evidence type="ECO:0000259" key="1">
    <source>
        <dbReference type="PROSITE" id="PS50943"/>
    </source>
</evidence>
<dbReference type="CDD" id="cd00093">
    <property type="entry name" value="HTH_XRE"/>
    <property type="match status" value="1"/>
</dbReference>
<proteinExistence type="predicted"/>
<protein>
    <submittedName>
        <fullName evidence="2">Helix-turn-helix domain protein</fullName>
    </submittedName>
</protein>
<dbReference type="PATRIC" id="fig|1544413.3.peg.165"/>
<dbReference type="AlphaFoldDB" id="A0A0N8W0M5"/>
<dbReference type="STRING" id="1544413.Clow_00162"/>
<accession>A0A0N8W0M5</accession>
<dbReference type="SMART" id="SM00530">
    <property type="entry name" value="HTH_XRE"/>
    <property type="match status" value="1"/>
</dbReference>
<name>A0A0N8W0M5_9CORY</name>
<dbReference type="Gene3D" id="1.10.260.40">
    <property type="entry name" value="lambda repressor-like DNA-binding domains"/>
    <property type="match status" value="1"/>
</dbReference>
<organism evidence="2 3">
    <name type="scientific">Corynebacterium lowii</name>
    <dbReference type="NCBI Taxonomy" id="1544413"/>
    <lineage>
        <taxon>Bacteria</taxon>
        <taxon>Bacillati</taxon>
        <taxon>Actinomycetota</taxon>
        <taxon>Actinomycetes</taxon>
        <taxon>Mycobacteriales</taxon>
        <taxon>Corynebacteriaceae</taxon>
        <taxon>Corynebacterium</taxon>
    </lineage>
</organism>
<dbReference type="Proteomes" id="UP000050488">
    <property type="component" value="Unassembled WGS sequence"/>
</dbReference>
<dbReference type="EMBL" id="LKEV01000001">
    <property type="protein sequence ID" value="KQB87114.1"/>
    <property type="molecule type" value="Genomic_DNA"/>
</dbReference>
<reference evidence="2 3" key="1">
    <citation type="submission" date="2015-10" db="EMBL/GenBank/DDBJ databases">
        <title>Corynebacteirum lowii and Corynebacterium oculi species nova, derived from human clinical disease and and emended description of Corynebacterium mastiditis.</title>
        <authorList>
            <person name="Bernard K."/>
            <person name="Pacheco A.L."/>
            <person name="Mcdougall C."/>
            <person name="Burtx T."/>
            <person name="Weibe D."/>
            <person name="Tyler S."/>
            <person name="Olson A.B."/>
            <person name="Cnockaert M."/>
            <person name="Eguchi H."/>
            <person name="Kuwahara T."/>
            <person name="Nakayama-Imaohji H."/>
            <person name="Boudewijins M."/>
            <person name="Van Hoecke F."/>
            <person name="Bernier A.-M."/>
            <person name="Vandamme P."/>
        </authorList>
    </citation>
    <scope>NUCLEOTIDE SEQUENCE [LARGE SCALE GENOMIC DNA]</scope>
    <source>
        <strain evidence="2 3">NML 130206</strain>
    </source>
</reference>
<dbReference type="PROSITE" id="PS50943">
    <property type="entry name" value="HTH_CROC1"/>
    <property type="match status" value="1"/>
</dbReference>
<evidence type="ECO:0000313" key="2">
    <source>
        <dbReference type="EMBL" id="KQB87114.1"/>
    </source>
</evidence>
<sequence>MMLHYCSLIMYPMNPAATFGRRLHHARLDRGLSQSHLAAGICSPSAISRWESGQSLPDHEVIALLAERLDIDVSVLTGQGFDSRIAASPEGFGETLHAAFGSPTIDAHSPTARWIARARHVLRHADPWLGTGEPRRIVDDLAVDPLTPTTPAALETVELLEAMVRLRENLSATSAQALTDTLTLAIDAPAAVRMAAIERAVAAFSLSGMPLAARAVIARTAPEQVTLSTAIMLRAAGMEEPPAVAAERSVRDVGMHLITLGLVPVSALESVCPGDELVRLWAEKSIQL</sequence>
<dbReference type="Pfam" id="PF01381">
    <property type="entry name" value="HTH_3"/>
    <property type="match status" value="1"/>
</dbReference>
<dbReference type="InterPro" id="IPR001387">
    <property type="entry name" value="Cro/C1-type_HTH"/>
</dbReference>
<dbReference type="GO" id="GO:0003677">
    <property type="term" value="F:DNA binding"/>
    <property type="evidence" value="ECO:0007669"/>
    <property type="project" value="InterPro"/>
</dbReference>